<keyword evidence="2" id="KW-1185">Reference proteome</keyword>
<dbReference type="Proteomes" id="UP000233551">
    <property type="component" value="Unassembled WGS sequence"/>
</dbReference>
<dbReference type="AlphaFoldDB" id="A0A2I0KFI7"/>
<dbReference type="GeneID" id="116208954"/>
<dbReference type="InterPro" id="IPR000182">
    <property type="entry name" value="GNAT_dom"/>
</dbReference>
<dbReference type="InterPro" id="IPR016181">
    <property type="entry name" value="Acyl_CoA_acyltransferase"/>
</dbReference>
<dbReference type="InterPro" id="IPR052810">
    <property type="entry name" value="Plant_NAT"/>
</dbReference>
<dbReference type="SUPFAM" id="SSF55729">
    <property type="entry name" value="Acyl-CoA N-acyltransferases (Nat)"/>
    <property type="match status" value="1"/>
</dbReference>
<name>A0A2I0KFI7_PUNGR</name>
<gene>
    <name evidence="1" type="ORF">CRG98_012331</name>
</gene>
<sequence length="428" mass="47780">MELGSKMILEEEEEGEVVVREYSESRDRELVGKLEKKCEVINNGGSRINRSKANSKSVSISTNTISDDPSCRIRLYTVRVMLVAELQGNGEVVGVVRGCIKNVYVKNTSTTTANAGIGRRCVKLGCMLGLRVSPAHRRMGIGSKLVQSLEDWMAANGAQYALLATEKTNTAAMNLFIAQRNYTILSSLVIYMCPISSKPKEQPQHIRTDKLLVDQAISFYEKRLKCKDVFPADISSILKEKLSLGTWISYFGKGVGTKGGETNNLDFIEEEPSSWVIFSVWNTSEAYKLQIRKSHEFKFFSSTLKQAYSKILPCLKLPAQSSVQEPFGFLFLYGLLGEGERVGELIKHMWDFTARLAINLKDCRVVLTELGATDPLREHVSLGPCTTCINDVWCLKKLVRISKYGEDRGEDLAGKRAAGNVFVDPRDF</sequence>
<dbReference type="PROSITE" id="PS51186">
    <property type="entry name" value="GNAT"/>
    <property type="match status" value="1"/>
</dbReference>
<dbReference type="PANTHER" id="PTHR47370">
    <property type="entry name" value="ACYL-COA N-ACYLTRANSFERASES (NAT) SUPERFAMILY PROTEIN"/>
    <property type="match status" value="1"/>
</dbReference>
<evidence type="ECO:0000313" key="2">
    <source>
        <dbReference type="Proteomes" id="UP000233551"/>
    </source>
</evidence>
<dbReference type="GO" id="GO:0016747">
    <property type="term" value="F:acyltransferase activity, transferring groups other than amino-acyl groups"/>
    <property type="evidence" value="ECO:0007669"/>
    <property type="project" value="InterPro"/>
</dbReference>
<dbReference type="Gene3D" id="3.40.630.30">
    <property type="match status" value="1"/>
</dbReference>
<organism evidence="1 2">
    <name type="scientific">Punica granatum</name>
    <name type="common">Pomegranate</name>
    <dbReference type="NCBI Taxonomy" id="22663"/>
    <lineage>
        <taxon>Eukaryota</taxon>
        <taxon>Viridiplantae</taxon>
        <taxon>Streptophyta</taxon>
        <taxon>Embryophyta</taxon>
        <taxon>Tracheophyta</taxon>
        <taxon>Spermatophyta</taxon>
        <taxon>Magnoliopsida</taxon>
        <taxon>eudicotyledons</taxon>
        <taxon>Gunneridae</taxon>
        <taxon>Pentapetalae</taxon>
        <taxon>rosids</taxon>
        <taxon>malvids</taxon>
        <taxon>Myrtales</taxon>
        <taxon>Lythraceae</taxon>
        <taxon>Punica</taxon>
    </lineage>
</organism>
<dbReference type="EMBL" id="PGOL01000623">
    <property type="protein sequence ID" value="PKI67259.1"/>
    <property type="molecule type" value="Genomic_DNA"/>
</dbReference>
<protein>
    <submittedName>
        <fullName evidence="1">Uncharacterized protein</fullName>
    </submittedName>
</protein>
<dbReference type="STRING" id="22663.A0A2I0KFI7"/>
<comment type="caution">
    <text evidence="1">The sequence shown here is derived from an EMBL/GenBank/DDBJ whole genome shotgun (WGS) entry which is preliminary data.</text>
</comment>
<evidence type="ECO:0000313" key="1">
    <source>
        <dbReference type="EMBL" id="PKI67259.1"/>
    </source>
</evidence>
<dbReference type="PANTHER" id="PTHR47370:SF4">
    <property type="entry name" value="N-ACETYLTRANSFERASE HLS1-LIKE-RELATED"/>
    <property type="match status" value="1"/>
</dbReference>
<dbReference type="OrthoDB" id="1735852at2759"/>
<dbReference type="CDD" id="cd04301">
    <property type="entry name" value="NAT_SF"/>
    <property type="match status" value="1"/>
</dbReference>
<dbReference type="Pfam" id="PF00583">
    <property type="entry name" value="Acetyltransf_1"/>
    <property type="match status" value="1"/>
</dbReference>
<reference evidence="1 2" key="1">
    <citation type="submission" date="2017-11" db="EMBL/GenBank/DDBJ databases">
        <title>De-novo sequencing of pomegranate (Punica granatum L.) genome.</title>
        <authorList>
            <person name="Akparov Z."/>
            <person name="Amiraslanov A."/>
            <person name="Hajiyeva S."/>
            <person name="Abbasov M."/>
            <person name="Kaur K."/>
            <person name="Hamwieh A."/>
            <person name="Solovyev V."/>
            <person name="Salamov A."/>
            <person name="Braich B."/>
            <person name="Kosarev P."/>
            <person name="Mahmoud A."/>
            <person name="Hajiyev E."/>
            <person name="Babayeva S."/>
            <person name="Izzatullayeva V."/>
            <person name="Mammadov A."/>
            <person name="Mammadov A."/>
            <person name="Sharifova S."/>
            <person name="Ojaghi J."/>
            <person name="Eynullazada K."/>
            <person name="Bayramov B."/>
            <person name="Abdulazimova A."/>
            <person name="Shahmuradov I."/>
        </authorList>
    </citation>
    <scope>NUCLEOTIDE SEQUENCE [LARGE SCALE GENOMIC DNA]</scope>
    <source>
        <strain evidence="2">cv. AG2017</strain>
        <tissue evidence="1">Leaf</tissue>
    </source>
</reference>
<accession>A0A2I0KFI7</accession>
<proteinExistence type="predicted"/>